<comment type="caution">
    <text evidence="5">The sequence shown here is derived from an EMBL/GenBank/DDBJ whole genome shotgun (WGS) entry which is preliminary data.</text>
</comment>
<dbReference type="AlphaFoldDB" id="A0A955L8Z2"/>
<reference evidence="5" key="1">
    <citation type="submission" date="2020-04" db="EMBL/GenBank/DDBJ databases">
        <authorList>
            <person name="Zhang T."/>
        </authorList>
    </citation>
    <scope>NUCLEOTIDE SEQUENCE</scope>
    <source>
        <strain evidence="5">HKST-UBA11</strain>
    </source>
</reference>
<dbReference type="InterPro" id="IPR050922">
    <property type="entry name" value="LytR/CpsA/Psr_CW_biosynth"/>
</dbReference>
<dbReference type="EMBL" id="JAGQLH010000036">
    <property type="protein sequence ID" value="MCA9385671.1"/>
    <property type="molecule type" value="Genomic_DNA"/>
</dbReference>
<dbReference type="PANTHER" id="PTHR33392:SF6">
    <property type="entry name" value="POLYISOPRENYL-TEICHOIC ACID--PEPTIDOGLYCAN TEICHOIC ACID TRANSFERASE TAGU"/>
    <property type="match status" value="1"/>
</dbReference>
<feature type="region of interest" description="Disordered" evidence="2">
    <location>
        <begin position="531"/>
        <end position="551"/>
    </location>
</feature>
<sequence length="551" mass="61834">MPRTKTITLKNKKPKRRITSKDRSISRASRRGKSDSHSTKSSKKPFFVRINSWLNHLSTAQFITVLLSIVIVSLVLYKPVTAFVGSNDILGTVITEIGDTGPDCDALINKLNTECWDVIPELKQTGNYTNALLLGIDTREGDSGLMNTDTIIVASFDHTTGDTLLISFPRDLYVPTVVNGKSGGNVKINSLYAIGEQRSDTDGLSLISENIEHWLNLDIHYTAMVNFRAVTTIVDELGGVDITLDDTYVDIYPYKELSTERQQECIRAKDYGLYCVFTFQEGTHTLDGEEALIYARMRQYTSDFDRARRQQEIIDSIKEKLLGDEQNLFEKATDGWNIYQSMVEDGYLKADLEYSDMIAGLFLVAGGDINLDPVSIVLDPSFGNGKYMFPGMVGVDEETGEGGIYVLNIRGNSFTQVAEEIDRIRDYAPLYQDKASVVLSNRTGEKFPMDSLARQMYDEKPYFESFFSITGTTEPESTGINILVFNHDKTITAEYIKDYFSELDPQVLYVVESDGFEQSSSYLEDIRIEIHDQINPGTTPEPTESASELDT</sequence>
<proteinExistence type="inferred from homology"/>
<feature type="compositionally biased region" description="Polar residues" evidence="2">
    <location>
        <begin position="535"/>
        <end position="551"/>
    </location>
</feature>
<keyword evidence="3" id="KW-0812">Transmembrane</keyword>
<keyword evidence="3" id="KW-0472">Membrane</keyword>
<keyword evidence="3" id="KW-1133">Transmembrane helix</keyword>
<reference evidence="5" key="2">
    <citation type="journal article" date="2021" name="Microbiome">
        <title>Successional dynamics and alternative stable states in a saline activated sludge microbial community over 9 years.</title>
        <authorList>
            <person name="Wang Y."/>
            <person name="Ye J."/>
            <person name="Ju F."/>
            <person name="Liu L."/>
            <person name="Boyd J.A."/>
            <person name="Deng Y."/>
            <person name="Parks D.H."/>
            <person name="Jiang X."/>
            <person name="Yin X."/>
            <person name="Woodcroft B.J."/>
            <person name="Tyson G.W."/>
            <person name="Hugenholtz P."/>
            <person name="Polz M.F."/>
            <person name="Zhang T."/>
        </authorList>
    </citation>
    <scope>NUCLEOTIDE SEQUENCE</scope>
    <source>
        <strain evidence="5">HKST-UBA11</strain>
    </source>
</reference>
<evidence type="ECO:0000313" key="5">
    <source>
        <dbReference type="EMBL" id="MCA9385671.1"/>
    </source>
</evidence>
<evidence type="ECO:0000256" key="3">
    <source>
        <dbReference type="SAM" id="Phobius"/>
    </source>
</evidence>
<feature type="region of interest" description="Disordered" evidence="2">
    <location>
        <begin position="1"/>
        <end position="41"/>
    </location>
</feature>
<dbReference type="Pfam" id="PF03816">
    <property type="entry name" value="LytR_cpsA_psr"/>
    <property type="match status" value="1"/>
</dbReference>
<feature type="transmembrane region" description="Helical" evidence="3">
    <location>
        <begin position="53"/>
        <end position="77"/>
    </location>
</feature>
<feature type="domain" description="Cell envelope-related transcriptional attenuator" evidence="4">
    <location>
        <begin position="147"/>
        <end position="321"/>
    </location>
</feature>
<evidence type="ECO:0000256" key="2">
    <source>
        <dbReference type="SAM" id="MobiDB-lite"/>
    </source>
</evidence>
<evidence type="ECO:0000259" key="4">
    <source>
        <dbReference type="Pfam" id="PF03816"/>
    </source>
</evidence>
<dbReference type="Gene3D" id="3.40.630.190">
    <property type="entry name" value="LCP protein"/>
    <property type="match status" value="1"/>
</dbReference>
<evidence type="ECO:0000256" key="1">
    <source>
        <dbReference type="ARBA" id="ARBA00006068"/>
    </source>
</evidence>
<comment type="similarity">
    <text evidence="1">Belongs to the LytR/CpsA/Psr (LCP) family.</text>
</comment>
<accession>A0A955L8Z2</accession>
<evidence type="ECO:0000313" key="6">
    <source>
        <dbReference type="Proteomes" id="UP000754563"/>
    </source>
</evidence>
<gene>
    <name evidence="5" type="ORF">KC717_03410</name>
</gene>
<dbReference type="NCBIfam" id="TIGR00350">
    <property type="entry name" value="lytR_cpsA_psr"/>
    <property type="match status" value="1"/>
</dbReference>
<name>A0A955L8Z2_9BACT</name>
<dbReference type="Proteomes" id="UP000754563">
    <property type="component" value="Unassembled WGS sequence"/>
</dbReference>
<protein>
    <submittedName>
        <fullName evidence="5">LCP family protein</fullName>
    </submittedName>
</protein>
<organism evidence="5 6">
    <name type="scientific">Candidatus Dojkabacteria bacterium</name>
    <dbReference type="NCBI Taxonomy" id="2099670"/>
    <lineage>
        <taxon>Bacteria</taxon>
        <taxon>Candidatus Dojkabacteria</taxon>
    </lineage>
</organism>
<dbReference type="InterPro" id="IPR004474">
    <property type="entry name" value="LytR_CpsA_psr"/>
</dbReference>
<dbReference type="PANTHER" id="PTHR33392">
    <property type="entry name" value="POLYISOPRENYL-TEICHOIC ACID--PEPTIDOGLYCAN TEICHOIC ACID TRANSFERASE TAGU"/>
    <property type="match status" value="1"/>
</dbReference>